<keyword evidence="1" id="KW-0812">Transmembrane</keyword>
<organism evidence="2 3">
    <name type="scientific">Photobacterium ganghwense</name>
    <dbReference type="NCBI Taxonomy" id="320778"/>
    <lineage>
        <taxon>Bacteria</taxon>
        <taxon>Pseudomonadati</taxon>
        <taxon>Pseudomonadota</taxon>
        <taxon>Gammaproteobacteria</taxon>
        <taxon>Vibrionales</taxon>
        <taxon>Vibrionaceae</taxon>
        <taxon>Photobacterium</taxon>
    </lineage>
</organism>
<dbReference type="Proteomes" id="UP000035909">
    <property type="component" value="Unassembled WGS sequence"/>
</dbReference>
<keyword evidence="3" id="KW-1185">Reference proteome</keyword>
<dbReference type="EMBL" id="LDOU01000037">
    <property type="protein sequence ID" value="KLV03865.1"/>
    <property type="molecule type" value="Genomic_DNA"/>
</dbReference>
<feature type="transmembrane region" description="Helical" evidence="1">
    <location>
        <begin position="7"/>
        <end position="29"/>
    </location>
</feature>
<dbReference type="PATRIC" id="fig|320778.3.peg.5204"/>
<name>A0A0J1GW11_9GAMM</name>
<evidence type="ECO:0000313" key="2">
    <source>
        <dbReference type="EMBL" id="KLV03865.1"/>
    </source>
</evidence>
<gene>
    <name evidence="2" type="ORF">ABT57_24335</name>
</gene>
<comment type="caution">
    <text evidence="2">The sequence shown here is derived from an EMBL/GenBank/DDBJ whole genome shotgun (WGS) entry which is preliminary data.</text>
</comment>
<keyword evidence="1" id="KW-0472">Membrane</keyword>
<feature type="transmembrane region" description="Helical" evidence="1">
    <location>
        <begin position="49"/>
        <end position="67"/>
    </location>
</feature>
<reference evidence="2 3" key="1">
    <citation type="submission" date="2015-05" db="EMBL/GenBank/DDBJ databases">
        <title>Photobacterium galathea sp. nov.</title>
        <authorList>
            <person name="Machado H."/>
            <person name="Gram L."/>
        </authorList>
    </citation>
    <scope>NUCLEOTIDE SEQUENCE [LARGE SCALE GENOMIC DNA]</scope>
    <source>
        <strain evidence="2 3">DSM 22954</strain>
    </source>
</reference>
<protein>
    <submittedName>
        <fullName evidence="2">Uncharacterized protein</fullName>
    </submittedName>
</protein>
<dbReference type="RefSeq" id="WP_047887862.1">
    <property type="nucleotide sequence ID" value="NZ_LDOU01000037.1"/>
</dbReference>
<keyword evidence="1" id="KW-1133">Transmembrane helix</keyword>
<proteinExistence type="predicted"/>
<dbReference type="AlphaFoldDB" id="A0A0J1GW11"/>
<accession>A0A0J1GW11</accession>
<sequence>MINVFKNVVAGAISLIISAPLMILFDISINGVFNPDYGNWSRSFLKEELAILSSVVFFMFSIYTSMLSHEKVIKLIS</sequence>
<evidence type="ECO:0000313" key="3">
    <source>
        <dbReference type="Proteomes" id="UP000035909"/>
    </source>
</evidence>
<dbReference type="STRING" id="320778.ABT57_24335"/>
<evidence type="ECO:0000256" key="1">
    <source>
        <dbReference type="SAM" id="Phobius"/>
    </source>
</evidence>